<dbReference type="Pfam" id="PF08327">
    <property type="entry name" value="AHSA1"/>
    <property type="match status" value="1"/>
</dbReference>
<evidence type="ECO:0000313" key="3">
    <source>
        <dbReference type="EMBL" id="MBM9468939.1"/>
    </source>
</evidence>
<protein>
    <submittedName>
        <fullName evidence="3">SRPBCC domain-containing protein</fullName>
    </submittedName>
</protein>
<organism evidence="3 4">
    <name type="scientific">Nakamurella leprariae</name>
    <dbReference type="NCBI Taxonomy" id="2803911"/>
    <lineage>
        <taxon>Bacteria</taxon>
        <taxon>Bacillati</taxon>
        <taxon>Actinomycetota</taxon>
        <taxon>Actinomycetes</taxon>
        <taxon>Nakamurellales</taxon>
        <taxon>Nakamurellaceae</taxon>
        <taxon>Nakamurella</taxon>
    </lineage>
</organism>
<feature type="domain" description="Activator of Hsp90 ATPase homologue 1/2-like C-terminal" evidence="2">
    <location>
        <begin position="14"/>
        <end position="139"/>
    </location>
</feature>
<name>A0A939C324_9ACTN</name>
<comment type="caution">
    <text evidence="3">The sequence shown here is derived from an EMBL/GenBank/DDBJ whole genome shotgun (WGS) entry which is preliminary data.</text>
</comment>
<dbReference type="InterPro" id="IPR013538">
    <property type="entry name" value="ASHA1/2-like_C"/>
</dbReference>
<dbReference type="RefSeq" id="WP_205261894.1">
    <property type="nucleotide sequence ID" value="NZ_JAERWK010000021.1"/>
</dbReference>
<proteinExistence type="inferred from homology"/>
<dbReference type="EMBL" id="JAERWK010000021">
    <property type="protein sequence ID" value="MBM9468939.1"/>
    <property type="molecule type" value="Genomic_DNA"/>
</dbReference>
<comment type="similarity">
    <text evidence="1">Belongs to the AHA1 family.</text>
</comment>
<dbReference type="Gene3D" id="3.30.530.20">
    <property type="match status" value="1"/>
</dbReference>
<accession>A0A939C324</accession>
<evidence type="ECO:0000256" key="1">
    <source>
        <dbReference type="ARBA" id="ARBA00006817"/>
    </source>
</evidence>
<dbReference type="SUPFAM" id="SSF55961">
    <property type="entry name" value="Bet v1-like"/>
    <property type="match status" value="1"/>
</dbReference>
<dbReference type="Proteomes" id="UP000663792">
    <property type="component" value="Unassembled WGS sequence"/>
</dbReference>
<dbReference type="InterPro" id="IPR023393">
    <property type="entry name" value="START-like_dom_sf"/>
</dbReference>
<keyword evidence="4" id="KW-1185">Reference proteome</keyword>
<reference evidence="3" key="1">
    <citation type="submission" date="2021-01" db="EMBL/GenBank/DDBJ databases">
        <title>YIM 132084 draft genome.</title>
        <authorList>
            <person name="An D."/>
        </authorList>
    </citation>
    <scope>NUCLEOTIDE SEQUENCE</scope>
    <source>
        <strain evidence="3">YIM 132084</strain>
    </source>
</reference>
<gene>
    <name evidence="3" type="ORF">JL106_16765</name>
</gene>
<evidence type="ECO:0000313" key="4">
    <source>
        <dbReference type="Proteomes" id="UP000663792"/>
    </source>
</evidence>
<dbReference type="AlphaFoldDB" id="A0A939C324"/>
<evidence type="ECO:0000259" key="2">
    <source>
        <dbReference type="Pfam" id="PF08327"/>
    </source>
</evidence>
<sequence length="143" mass="15700">MTGHVATAEIDIQAPPSAVWAALTEPEAVKQAMFGAEVDTDWTPGSPITWTGEFQGRPFQDKGQILAVEPHRRLSMTHWSPMSGTADEPSNHHTLVYQLAERGGGTHLTLEQDNNASAEEAEHSAQQWSTMLEVIKRVAEERA</sequence>